<organism evidence="1 2">
    <name type="scientific">Larimichthys crocea</name>
    <name type="common">Large yellow croaker</name>
    <name type="synonym">Pseudosciaena crocea</name>
    <dbReference type="NCBI Taxonomy" id="215358"/>
    <lineage>
        <taxon>Eukaryota</taxon>
        <taxon>Metazoa</taxon>
        <taxon>Chordata</taxon>
        <taxon>Craniata</taxon>
        <taxon>Vertebrata</taxon>
        <taxon>Euteleostomi</taxon>
        <taxon>Actinopterygii</taxon>
        <taxon>Neopterygii</taxon>
        <taxon>Teleostei</taxon>
        <taxon>Neoteleostei</taxon>
        <taxon>Acanthomorphata</taxon>
        <taxon>Eupercaria</taxon>
        <taxon>Sciaenidae</taxon>
        <taxon>Larimichthys</taxon>
    </lineage>
</organism>
<gene>
    <name evidence="1" type="ORF">E3U43_018343</name>
</gene>
<dbReference type="EMBL" id="CM011684">
    <property type="protein sequence ID" value="TMS13268.1"/>
    <property type="molecule type" value="Genomic_DNA"/>
</dbReference>
<reference evidence="1" key="1">
    <citation type="submission" date="2018-11" db="EMBL/GenBank/DDBJ databases">
        <title>The sequence and de novo assembly of Larimichthys crocea genome using PacBio and Hi-C technologies.</title>
        <authorList>
            <person name="Xu P."/>
            <person name="Chen B."/>
            <person name="Zhou Z."/>
            <person name="Ke Q."/>
            <person name="Wu Y."/>
            <person name="Bai H."/>
            <person name="Pu F."/>
        </authorList>
    </citation>
    <scope>NUCLEOTIDE SEQUENCE</scope>
    <source>
        <tissue evidence="1">Muscle</tissue>
    </source>
</reference>
<protein>
    <submittedName>
        <fullName evidence="1">Uncharacterized protein</fullName>
    </submittedName>
</protein>
<sequence>MEKKIRQVGKCLSKGMQKHFKSIPQPVEGEKKSMHAMPGFVWLIKCIYEMQESRIAKDAMSKLEVDHLKLTYCNIGPVECTALAYVLQHLRNPVGLQLDNNSVGDVGVEQLLPCMHICNSLYLRNNNITDEGIRKLIAKGIQCENFRKIALFNNKLTDACTQHISQLLRTKDDFLSLRLGNNNITAEGAKQLAEGLKFNHSLQYLGLWGNKIGDTGAEALAKALESSKTLVWLSLVGNGVGNAGASALANIIKNSPTLEELWLTENCITRTGVERLIEALKHNIHVKSIWLRNNDLSLEEVEEMTQRPLTDSFPGDDTLMLWLSGGETMIKGVMILPVSDDDNTVNKTGINFVVVTSKKSAKLMSGQR</sequence>
<evidence type="ECO:0000313" key="2">
    <source>
        <dbReference type="Proteomes" id="UP000793456"/>
    </source>
</evidence>
<dbReference type="Proteomes" id="UP000793456">
    <property type="component" value="Chromosome XI"/>
</dbReference>
<evidence type="ECO:0000313" key="1">
    <source>
        <dbReference type="EMBL" id="TMS13268.1"/>
    </source>
</evidence>
<name>A0ACD3R3H0_LARCR</name>
<accession>A0ACD3R3H0</accession>
<keyword evidence="2" id="KW-1185">Reference proteome</keyword>
<comment type="caution">
    <text evidence="1">The sequence shown here is derived from an EMBL/GenBank/DDBJ whole genome shotgun (WGS) entry which is preliminary data.</text>
</comment>
<proteinExistence type="predicted"/>